<dbReference type="Gene3D" id="1.10.150.530">
    <property type="match status" value="1"/>
</dbReference>
<keyword evidence="8" id="KW-0479">Metal-binding</keyword>
<protein>
    <submittedName>
        <fullName evidence="17">Radical SAM</fullName>
    </submittedName>
</protein>
<feature type="domain" description="SRCR" evidence="14">
    <location>
        <begin position="756"/>
        <end position="869"/>
    </location>
</feature>
<dbReference type="InterPro" id="IPR036392">
    <property type="entry name" value="PLAT/LH2_dom_sf"/>
</dbReference>
<evidence type="ECO:0000256" key="3">
    <source>
        <dbReference type="ARBA" id="ARBA00022485"/>
    </source>
</evidence>
<dbReference type="InterPro" id="IPR004043">
    <property type="entry name" value="LCCL"/>
</dbReference>
<dbReference type="PROSITE" id="PS50820">
    <property type="entry name" value="LCCL"/>
    <property type="match status" value="4"/>
</dbReference>
<proteinExistence type="predicted"/>
<evidence type="ECO:0000259" key="16">
    <source>
        <dbReference type="PROSITE" id="PS51918"/>
    </source>
</evidence>
<feature type="domain" description="SRCR" evidence="14">
    <location>
        <begin position="882"/>
        <end position="995"/>
    </location>
</feature>
<dbReference type="PANTHER" id="PTHR30544">
    <property type="entry name" value="23S RRNA METHYLTRANSFERASE"/>
    <property type="match status" value="1"/>
</dbReference>
<dbReference type="Proteomes" id="UP001230268">
    <property type="component" value="Unassembled WGS sequence"/>
</dbReference>
<evidence type="ECO:0000259" key="15">
    <source>
        <dbReference type="PROSITE" id="PS50820"/>
    </source>
</evidence>
<dbReference type="Pfam" id="PF00530">
    <property type="entry name" value="SRCR"/>
    <property type="match status" value="2"/>
</dbReference>
<comment type="caution">
    <text evidence="12">Lacks conserved residue(s) required for the propagation of feature annotation.</text>
</comment>
<dbReference type="PROSITE" id="PS51918">
    <property type="entry name" value="RADICAL_SAM"/>
    <property type="match status" value="1"/>
</dbReference>
<evidence type="ECO:0000313" key="17">
    <source>
        <dbReference type="EMBL" id="KAK1445097.1"/>
    </source>
</evidence>
<gene>
    <name evidence="17" type="ORF">BgAZ_110030</name>
</gene>
<name>A0AAD8PH01_BABGI</name>
<dbReference type="InterPro" id="IPR007197">
    <property type="entry name" value="rSAM"/>
</dbReference>
<keyword evidence="6" id="KW-0808">Transferase</keyword>
<dbReference type="PROSITE" id="PS50095">
    <property type="entry name" value="PLAT"/>
    <property type="match status" value="1"/>
</dbReference>
<comment type="subcellular location">
    <subcellularLocation>
        <location evidence="2">Cytoplasm</location>
    </subcellularLocation>
</comment>
<evidence type="ECO:0000313" key="18">
    <source>
        <dbReference type="Proteomes" id="UP001230268"/>
    </source>
</evidence>
<evidence type="ECO:0000256" key="9">
    <source>
        <dbReference type="ARBA" id="ARBA00023004"/>
    </source>
</evidence>
<dbReference type="SUPFAM" id="SSF69848">
    <property type="entry name" value="LCCL domain"/>
    <property type="match status" value="4"/>
</dbReference>
<dbReference type="InterPro" id="IPR004383">
    <property type="entry name" value="rRNA_lsu_MTrfase_RlmN/Cfr"/>
</dbReference>
<accession>A0AAD8PH01</accession>
<keyword evidence="18" id="KW-1185">Reference proteome</keyword>
<evidence type="ECO:0000256" key="6">
    <source>
        <dbReference type="ARBA" id="ARBA00022679"/>
    </source>
</evidence>
<dbReference type="Pfam" id="PF01477">
    <property type="entry name" value="PLAT"/>
    <property type="match status" value="1"/>
</dbReference>
<dbReference type="SFLD" id="SFLDS00029">
    <property type="entry name" value="Radical_SAM"/>
    <property type="match status" value="1"/>
</dbReference>
<evidence type="ECO:0000256" key="2">
    <source>
        <dbReference type="ARBA" id="ARBA00004496"/>
    </source>
</evidence>
<sequence>MVNAVMERSARFAGITSVLQRAGAPDYRISQVLRSIYQTKTLSYLDMYHIPRNLRENLHEHFGGSLLALKPCSTSKFDRACKVLFENADGSKVEAVLLSFPTHKSLCISSQVGCAYACAFCATGKIGLKRQLTLDEITDQVLYFQQLGHKIDSISFMGMGEPLSNPNVFRAMHVLSDSELFGTSARRINISTVGILPGLKKLNRDHKNVNLAFSMHSPYNEQRNRLVPVNMMYPFSEVFNMCDERIRLTGKRIWVSYVLMKGENDSKDHAEELVKVIKNRPEDVRYLYHVNLIPYNKAKSVDVFERTEENALDTFKSVLKKNGISFSFRNHFGQAIDAACGQLFAAYEPVENSSLFGKKRQQGSAEQEARPFIAISLTFVASEEWCKVASLGLEPRYEQCLPDGDTLVRYTIEVVPLHNEDANISNDVRIKIIGDGRETRPITIASSDGTHRRLNVERIDVGDPRAIELDANPADWACERITVYRDSKYWVFDCIAENSSDGAEDHPRYLLSGNKSYTVSVQTGSLKDSGTTGAISMMLLGTLGKSNAKVMGSDFYTGSYLTFAIKAADVGEIKGITLSNSAPSDPWYCEYVRILTASDTVTSFPIKRWIGEPYEPSIEVTTTEGTSVANFNETTPMDIHCHTRAIDIYAGPVKRPINITVRCPMNCQAAALMHVVGSSLHHSSASICTAAIFDGVLTPSGGEVVVSIVGPVAKYFGAVNPDNRIESEEYDPSPDKPYYSFYTFLNESIDNIDSNVRLVDAFGKLSSFGRLEVLKNGKWGTVCNKGKFGAFNEEAANLVCRKLGFKHGIHVLEKCSSVNDQNLCVPPGYNVSYAGLMCLGNEEDISNCVIEEPTVDCMSHKDDVIIKCTNSTSHNSIMPGTLRLVDAAGVPSTTGTGRLEYYNNGFGSICNENWSKTAAKIACREMGYTGLHNDGLVNRDCADVNGVNLCAPITHNIAAVDFKCTGLEKALGQCQHQSGDDVYCTHEQDVILSCAGNGDPSEFRHKRRIEPFTPVMKKMKRAINLTCYDNLSSHNEFQMKFGNYVIAMCPQGCKSDPAALKGTYIYTEDSPICKAAVHAGVIGDSGGEIVVIRAITQPTFYGSVMNGITSIGSNKLASEFGAGAFLVSRVTKHILSKQMKLNRHSADKPSPLHVEGHQYSQNPPLMKWVPDLGWKGFNGNPRDFVNLHNFPNSDRVKTIRDFTFIIQMTPTDLVGKWSTVFSFQNCGGLTCAIDNMGEMVLEENCKPDLFKTSFFPQIGKRTTIAIVFYSLTRDMLFFVDGKLVANHATTFDHNFLGDLILGRSAEIDGDFFIGQILSLEVFDYVMSPDQIQHHSRLLQSTDGNRIHSRHSQVRMTVEGNLCITKCVKMKTPSDKEGFHHSPTNPAIHLGCHDTLENEIFNGPTGREVLVSCSKSCIDEDLALKGSKIYTPDSSICKAAIHSGAIPKEGGEAVVTILHGSDSYDRCIGHYGVVSGTSNIPHMRSFSVRRAPKLLALTCQDNAIFVLKMHPGTRMLVQCPPGCLESKPISVFGSGIYNPVSSLCQAAIHSGHFDTNGGEVEIEVLGGQDAFHGSTAHGITSMSSGQYLKSFRLLKGARQVL</sequence>
<keyword evidence="3" id="KW-0004">4Fe-4S</keyword>
<keyword evidence="7" id="KW-0949">S-adenosyl-L-methionine</keyword>
<dbReference type="SFLD" id="SFLDG01062">
    <property type="entry name" value="methyltransferase_(Class_A)"/>
    <property type="match status" value="1"/>
</dbReference>
<keyword evidence="5" id="KW-0489">Methyltransferase</keyword>
<evidence type="ECO:0000256" key="5">
    <source>
        <dbReference type="ARBA" id="ARBA00022603"/>
    </source>
</evidence>
<dbReference type="InterPro" id="IPR013785">
    <property type="entry name" value="Aldolase_TIM"/>
</dbReference>
<dbReference type="SUPFAM" id="SSF102114">
    <property type="entry name" value="Radical SAM enzymes"/>
    <property type="match status" value="1"/>
</dbReference>
<evidence type="ECO:0000256" key="7">
    <source>
        <dbReference type="ARBA" id="ARBA00022691"/>
    </source>
</evidence>
<keyword evidence="11" id="KW-1015">Disulfide bond</keyword>
<feature type="domain" description="LCCL" evidence="15">
    <location>
        <begin position="1048"/>
        <end position="1120"/>
    </location>
</feature>
<comment type="caution">
    <text evidence="17">The sequence shown here is derived from an EMBL/GenBank/DDBJ whole genome shotgun (WGS) entry which is preliminary data.</text>
</comment>
<dbReference type="InterPro" id="IPR001190">
    <property type="entry name" value="SRCR"/>
</dbReference>
<keyword evidence="10" id="KW-0411">Iron-sulfur</keyword>
<feature type="domain" description="PLAT" evidence="13">
    <location>
        <begin position="515"/>
        <end position="624"/>
    </location>
</feature>
<dbReference type="InterPro" id="IPR036772">
    <property type="entry name" value="SRCR-like_dom_sf"/>
</dbReference>
<reference evidence="17" key="1">
    <citation type="submission" date="2023-08" db="EMBL/GenBank/DDBJ databases">
        <title>Draft sequence of the Babesia gibsoni genome.</title>
        <authorList>
            <person name="Yamagishi J.Y."/>
            <person name="Xuan X.X."/>
        </authorList>
    </citation>
    <scope>NUCLEOTIDE SEQUENCE</scope>
    <source>
        <strain evidence="17">Azabu</strain>
    </source>
</reference>
<dbReference type="Gene3D" id="2.60.120.200">
    <property type="match status" value="1"/>
</dbReference>
<feature type="domain" description="LCCL" evidence="15">
    <location>
        <begin position="1410"/>
        <end position="1463"/>
    </location>
</feature>
<evidence type="ECO:0000256" key="8">
    <source>
        <dbReference type="ARBA" id="ARBA00022723"/>
    </source>
</evidence>
<dbReference type="SUPFAM" id="SSF49899">
    <property type="entry name" value="Concanavalin A-like lectins/glucanases"/>
    <property type="match status" value="1"/>
</dbReference>
<dbReference type="InterPro" id="IPR036609">
    <property type="entry name" value="LCCL_sf"/>
</dbReference>
<dbReference type="GO" id="GO:0046872">
    <property type="term" value="F:metal ion binding"/>
    <property type="evidence" value="ECO:0007669"/>
    <property type="project" value="UniProtKB-KW"/>
</dbReference>
<evidence type="ECO:0000259" key="14">
    <source>
        <dbReference type="PROSITE" id="PS50287"/>
    </source>
</evidence>
<evidence type="ECO:0000256" key="11">
    <source>
        <dbReference type="ARBA" id="ARBA00023157"/>
    </source>
</evidence>
<feature type="domain" description="LCCL" evidence="15">
    <location>
        <begin position="1492"/>
        <end position="1590"/>
    </location>
</feature>
<dbReference type="EMBL" id="JAVEPI010000001">
    <property type="protein sequence ID" value="KAK1445097.1"/>
    <property type="molecule type" value="Genomic_DNA"/>
</dbReference>
<dbReference type="SMART" id="SM00202">
    <property type="entry name" value="SR"/>
    <property type="match status" value="2"/>
</dbReference>
<dbReference type="InterPro" id="IPR013320">
    <property type="entry name" value="ConA-like_dom_sf"/>
</dbReference>
<dbReference type="GO" id="GO:0030488">
    <property type="term" value="P:tRNA methylation"/>
    <property type="evidence" value="ECO:0007669"/>
    <property type="project" value="TreeGrafter"/>
</dbReference>
<dbReference type="PROSITE" id="PS50287">
    <property type="entry name" value="SRCR_2"/>
    <property type="match status" value="2"/>
</dbReference>
<dbReference type="CDD" id="cd01335">
    <property type="entry name" value="Radical_SAM"/>
    <property type="match status" value="1"/>
</dbReference>
<dbReference type="Gene3D" id="2.170.130.20">
    <property type="entry name" value="LCCL-like domain"/>
    <property type="match status" value="4"/>
</dbReference>
<organism evidence="17 18">
    <name type="scientific">Babesia gibsoni</name>
    <dbReference type="NCBI Taxonomy" id="33632"/>
    <lineage>
        <taxon>Eukaryota</taxon>
        <taxon>Sar</taxon>
        <taxon>Alveolata</taxon>
        <taxon>Apicomplexa</taxon>
        <taxon>Aconoidasida</taxon>
        <taxon>Piroplasmida</taxon>
        <taxon>Babesiidae</taxon>
        <taxon>Babesia</taxon>
    </lineage>
</organism>
<dbReference type="InterPro" id="IPR058240">
    <property type="entry name" value="rSAM_sf"/>
</dbReference>
<dbReference type="Gene3D" id="2.60.60.20">
    <property type="entry name" value="PLAT/LH2 domain"/>
    <property type="match status" value="2"/>
</dbReference>
<dbReference type="InterPro" id="IPR040072">
    <property type="entry name" value="Methyltransferase_A"/>
</dbReference>
<dbReference type="InterPro" id="IPR001024">
    <property type="entry name" value="PLAT/LH2_dom"/>
</dbReference>
<dbReference type="Gene3D" id="3.10.250.10">
    <property type="entry name" value="SRCR-like domain"/>
    <property type="match status" value="2"/>
</dbReference>
<dbReference type="GO" id="GO:0016020">
    <property type="term" value="C:membrane"/>
    <property type="evidence" value="ECO:0007669"/>
    <property type="project" value="InterPro"/>
</dbReference>
<dbReference type="GO" id="GO:0070475">
    <property type="term" value="P:rRNA base methylation"/>
    <property type="evidence" value="ECO:0007669"/>
    <property type="project" value="TreeGrafter"/>
</dbReference>
<dbReference type="GO" id="GO:0051539">
    <property type="term" value="F:4 iron, 4 sulfur cluster binding"/>
    <property type="evidence" value="ECO:0007669"/>
    <property type="project" value="UniProtKB-KW"/>
</dbReference>
<keyword evidence="9" id="KW-0408">Iron</keyword>
<dbReference type="Pfam" id="PF04055">
    <property type="entry name" value="Radical_SAM"/>
    <property type="match status" value="1"/>
</dbReference>
<feature type="domain" description="Radical SAM core" evidence="16">
    <location>
        <begin position="100"/>
        <end position="325"/>
    </location>
</feature>
<evidence type="ECO:0000259" key="13">
    <source>
        <dbReference type="PROSITE" id="PS50095"/>
    </source>
</evidence>
<dbReference type="GO" id="GO:0005737">
    <property type="term" value="C:cytoplasm"/>
    <property type="evidence" value="ECO:0007669"/>
    <property type="project" value="UniProtKB-SubCell"/>
</dbReference>
<evidence type="ECO:0000256" key="10">
    <source>
        <dbReference type="ARBA" id="ARBA00023014"/>
    </source>
</evidence>
<dbReference type="Pfam" id="PF03815">
    <property type="entry name" value="LCCL"/>
    <property type="match status" value="4"/>
</dbReference>
<dbReference type="GO" id="GO:0008173">
    <property type="term" value="F:RNA methyltransferase activity"/>
    <property type="evidence" value="ECO:0007669"/>
    <property type="project" value="InterPro"/>
</dbReference>
<evidence type="ECO:0000256" key="4">
    <source>
        <dbReference type="ARBA" id="ARBA00022490"/>
    </source>
</evidence>
<dbReference type="SUPFAM" id="SSF49723">
    <property type="entry name" value="Lipase/lipooxygenase domain (PLAT/LH2 domain)"/>
    <property type="match status" value="1"/>
</dbReference>
<evidence type="ECO:0000256" key="12">
    <source>
        <dbReference type="PROSITE-ProRule" id="PRU00152"/>
    </source>
</evidence>
<dbReference type="Gene3D" id="3.20.20.70">
    <property type="entry name" value="Aldolase class I"/>
    <property type="match status" value="1"/>
</dbReference>
<feature type="domain" description="LCCL" evidence="15">
    <location>
        <begin position="635"/>
        <end position="715"/>
    </location>
</feature>
<comment type="cofactor">
    <cofactor evidence="1">
        <name>[4Fe-4S] cluster</name>
        <dbReference type="ChEBI" id="CHEBI:49883"/>
    </cofactor>
</comment>
<dbReference type="PANTHER" id="PTHR30544:SF5">
    <property type="entry name" value="RADICAL SAM CORE DOMAIN-CONTAINING PROTEIN"/>
    <property type="match status" value="1"/>
</dbReference>
<evidence type="ECO:0000256" key="1">
    <source>
        <dbReference type="ARBA" id="ARBA00001966"/>
    </source>
</evidence>
<dbReference type="SUPFAM" id="SSF56487">
    <property type="entry name" value="SRCR-like"/>
    <property type="match status" value="2"/>
</dbReference>
<keyword evidence="4" id="KW-0963">Cytoplasm</keyword>
<dbReference type="SFLD" id="SFLDF00275">
    <property type="entry name" value="adenosine_C2_methyltransferase"/>
    <property type="match status" value="1"/>
</dbReference>
<dbReference type="SMART" id="SM00603">
    <property type="entry name" value="LCCL"/>
    <property type="match status" value="4"/>
</dbReference>